<dbReference type="InterPro" id="IPR023862">
    <property type="entry name" value="CHP03960_rSAM"/>
</dbReference>
<sequence>MPVESIFHRLEALLPKVQKPIQYVGGELNSTVKDWDSADVRWALMYPDAYEVGLPNQGVAILYEILNELPGTLAERTYAVWPDLEALMRAEGVPQFTVDAHRPVRAFDVLGVSFSTELGYTNMLTALDLAGIPLTASDRGDDDPIVLAGGHAAFNPEPIADFLDAAVLGDGEQIAIAISEVVREWKGEGRPGGRDELLMRLAESGGVYVPKFYDVDYHPDGRIKRVAPNRADVPWRVHKHTVMDLDEWPYPKKPLVPLAETVHERFSVEIFRGCTRGCRFCQAGMITRPVRERSITTIGAMVDNGVKESGFNEVGLLSLSSADHSEIGEVAKGLADRYEGTNTSLSLPSTRVDAFNIDLANEFSRNGRRSGLTFAPEGGSERMRKVINKMVTEEDLIRTVTTAYSQGWRQVKLYFMCGLPTEQDEDVLGIADLAKKVIKAGREITGSRDIRCTVSIGGFVPKPHTPFQWAAQADHETVDRRLKALRDSLRGDKQYGKAIGFRYHDGKPSIVEGLLSRGDRRVGAVIRAVWESGGRFDGWSEHFSYERWMAAAEQAGVDVDWYTTREREENEVLPWDHLDAGLDREWLWQDWQEAVSGGEVEDCRWTPCYDCGVCPTMGTEIQIGPTGRKLLPLTVV</sequence>
<dbReference type="GO" id="GO:0051536">
    <property type="term" value="F:iron-sulfur cluster binding"/>
    <property type="evidence" value="ECO:0007669"/>
    <property type="project" value="InterPro"/>
</dbReference>
<dbReference type="RefSeq" id="WP_132638314.1">
    <property type="nucleotide sequence ID" value="NZ_SMLD01000154.1"/>
</dbReference>
<gene>
    <name evidence="2" type="ORF">E1295_37705</name>
</gene>
<feature type="domain" description="Radical SAM core" evidence="1">
    <location>
        <begin position="260"/>
        <end position="502"/>
    </location>
</feature>
<evidence type="ECO:0000313" key="3">
    <source>
        <dbReference type="Proteomes" id="UP000295136"/>
    </source>
</evidence>
<dbReference type="Gene3D" id="3.30.750.200">
    <property type="match status" value="1"/>
</dbReference>
<dbReference type="GO" id="GO:0003824">
    <property type="term" value="F:catalytic activity"/>
    <property type="evidence" value="ECO:0007669"/>
    <property type="project" value="InterPro"/>
</dbReference>
<dbReference type="PROSITE" id="PS51918">
    <property type="entry name" value="RADICAL_SAM"/>
    <property type="match status" value="1"/>
</dbReference>
<dbReference type="InterPro" id="IPR007197">
    <property type="entry name" value="rSAM"/>
</dbReference>
<dbReference type="AlphaFoldDB" id="A0A4R5EHI7"/>
<dbReference type="Proteomes" id="UP000295136">
    <property type="component" value="Unassembled WGS sequence"/>
</dbReference>
<evidence type="ECO:0000313" key="2">
    <source>
        <dbReference type="EMBL" id="TDE33800.1"/>
    </source>
</evidence>
<dbReference type="InterPro" id="IPR006638">
    <property type="entry name" value="Elp3/MiaA/NifB-like_rSAM"/>
</dbReference>
<name>A0A4R5EHI7_9ACTN</name>
<proteinExistence type="predicted"/>
<accession>A0A4R5EHI7</accession>
<dbReference type="Pfam" id="PF04055">
    <property type="entry name" value="Radical_SAM"/>
    <property type="match status" value="1"/>
</dbReference>
<protein>
    <submittedName>
        <fullName evidence="2">TIGR03960 family B12-binding radical SAM protein</fullName>
    </submittedName>
</protein>
<dbReference type="SUPFAM" id="SSF102114">
    <property type="entry name" value="Radical SAM enzymes"/>
    <property type="match status" value="1"/>
</dbReference>
<dbReference type="InterPro" id="IPR058240">
    <property type="entry name" value="rSAM_sf"/>
</dbReference>
<dbReference type="SMART" id="SM00729">
    <property type="entry name" value="Elp3"/>
    <property type="match status" value="1"/>
</dbReference>
<comment type="caution">
    <text evidence="2">The sequence shown here is derived from an EMBL/GenBank/DDBJ whole genome shotgun (WGS) entry which is preliminary data.</text>
</comment>
<dbReference type="CDD" id="cd01335">
    <property type="entry name" value="Radical_SAM"/>
    <property type="match status" value="1"/>
</dbReference>
<dbReference type="EMBL" id="SMLD01000154">
    <property type="protein sequence ID" value="TDE33800.1"/>
    <property type="molecule type" value="Genomic_DNA"/>
</dbReference>
<dbReference type="InterPro" id="IPR045784">
    <property type="entry name" value="Radical_SAM_N2"/>
</dbReference>
<dbReference type="PANTHER" id="PTHR42731">
    <property type="entry name" value="SLL1084 PROTEIN"/>
    <property type="match status" value="1"/>
</dbReference>
<evidence type="ECO:0000259" key="1">
    <source>
        <dbReference type="PROSITE" id="PS51918"/>
    </source>
</evidence>
<dbReference type="PANTHER" id="PTHR42731:SF1">
    <property type="entry name" value="RADICAL SAM DOMAIN PROTEIN"/>
    <property type="match status" value="1"/>
</dbReference>
<dbReference type="NCBIfam" id="TIGR03960">
    <property type="entry name" value="rSAM_fuse_unch"/>
    <property type="match status" value="1"/>
</dbReference>
<dbReference type="Gene3D" id="3.30.750.210">
    <property type="match status" value="1"/>
</dbReference>
<dbReference type="Pfam" id="PF19864">
    <property type="entry name" value="Radical_SAM_N2"/>
    <property type="match status" value="1"/>
</dbReference>
<dbReference type="SFLD" id="SFLDS00029">
    <property type="entry name" value="Radical_SAM"/>
    <property type="match status" value="1"/>
</dbReference>
<dbReference type="SFLD" id="SFLDG01082">
    <property type="entry name" value="B12-binding_domain_containing"/>
    <property type="match status" value="1"/>
</dbReference>
<keyword evidence="3" id="KW-1185">Reference proteome</keyword>
<organism evidence="2 3">
    <name type="scientific">Nonomuraea mesophila</name>
    <dbReference type="NCBI Taxonomy" id="2530382"/>
    <lineage>
        <taxon>Bacteria</taxon>
        <taxon>Bacillati</taxon>
        <taxon>Actinomycetota</taxon>
        <taxon>Actinomycetes</taxon>
        <taxon>Streptosporangiales</taxon>
        <taxon>Streptosporangiaceae</taxon>
        <taxon>Nonomuraea</taxon>
    </lineage>
</organism>
<reference evidence="2 3" key="1">
    <citation type="submission" date="2019-03" db="EMBL/GenBank/DDBJ databases">
        <title>Draft genome sequences of novel Actinobacteria.</title>
        <authorList>
            <person name="Sahin N."/>
            <person name="Ay H."/>
            <person name="Saygin H."/>
        </authorList>
    </citation>
    <scope>NUCLEOTIDE SEQUENCE [LARGE SCALE GENOMIC DNA]</scope>
    <source>
        <strain evidence="2 3">6K102</strain>
    </source>
</reference>